<dbReference type="AlphaFoldDB" id="C6RAV0"/>
<protein>
    <recommendedName>
        <fullName evidence="2">asparaginase</fullName>
        <ecNumber evidence="2">3.5.1.1</ecNumber>
    </recommendedName>
</protein>
<evidence type="ECO:0000256" key="1">
    <source>
        <dbReference type="ARBA" id="ARBA00010518"/>
    </source>
</evidence>
<comment type="caution">
    <text evidence="8">The sequence shown here is derived from an EMBL/GenBank/DDBJ whole genome shotgun (WGS) entry which is preliminary data.</text>
</comment>
<comment type="similarity">
    <text evidence="1">Belongs to the asparaginase 1 family.</text>
</comment>
<dbReference type="Gene3D" id="3.40.50.40">
    <property type="match status" value="1"/>
</dbReference>
<dbReference type="Gene3D" id="3.40.50.1170">
    <property type="entry name" value="L-asparaginase, N-terminal domain"/>
    <property type="match status" value="1"/>
</dbReference>
<accession>C6RAV0</accession>
<evidence type="ECO:0000259" key="6">
    <source>
        <dbReference type="Pfam" id="PF00710"/>
    </source>
</evidence>
<evidence type="ECO:0000259" key="7">
    <source>
        <dbReference type="Pfam" id="PF17763"/>
    </source>
</evidence>
<dbReference type="CDD" id="cd08964">
    <property type="entry name" value="L-asparaginase_II"/>
    <property type="match status" value="1"/>
</dbReference>
<dbReference type="InterPro" id="IPR006034">
    <property type="entry name" value="Asparaginase/glutaminase-like"/>
</dbReference>
<evidence type="ECO:0000256" key="4">
    <source>
        <dbReference type="PIRSR" id="PIRSR001220-1"/>
    </source>
</evidence>
<evidence type="ECO:0000313" key="8">
    <source>
        <dbReference type="EMBL" id="EET77201.1"/>
    </source>
</evidence>
<dbReference type="PANTHER" id="PTHR11707:SF28">
    <property type="entry name" value="60 KDA LYSOPHOSPHOLIPASE"/>
    <property type="match status" value="1"/>
</dbReference>
<proteinExistence type="inferred from homology"/>
<dbReference type="InterPro" id="IPR027474">
    <property type="entry name" value="L-asparaginase_N"/>
</dbReference>
<dbReference type="EC" id="3.5.1.1" evidence="2"/>
<evidence type="ECO:0000256" key="2">
    <source>
        <dbReference type="ARBA" id="ARBA00012920"/>
    </source>
</evidence>
<dbReference type="InterPro" id="IPR020827">
    <property type="entry name" value="Asparaginase/glutaminase_AS1"/>
</dbReference>
<dbReference type="PROSITE" id="PS00144">
    <property type="entry name" value="ASN_GLN_ASE_1"/>
    <property type="match status" value="1"/>
</dbReference>
<dbReference type="SMART" id="SM00870">
    <property type="entry name" value="Asparaginase"/>
    <property type="match status" value="1"/>
</dbReference>
<dbReference type="SFLD" id="SFLDS00057">
    <property type="entry name" value="Glutaminase/Asparaginase"/>
    <property type="match status" value="1"/>
</dbReference>
<organism evidence="8 9">
    <name type="scientific">Corynebacterium tuberculostearicum SK141</name>
    <dbReference type="NCBI Taxonomy" id="553206"/>
    <lineage>
        <taxon>Bacteria</taxon>
        <taxon>Bacillati</taxon>
        <taxon>Actinomycetota</taxon>
        <taxon>Actinomycetes</taxon>
        <taxon>Mycobacteriales</taxon>
        <taxon>Corynebacteriaceae</taxon>
        <taxon>Corynebacterium</taxon>
    </lineage>
</organism>
<evidence type="ECO:0000256" key="3">
    <source>
        <dbReference type="ARBA" id="ARBA00022801"/>
    </source>
</evidence>
<dbReference type="PROSITE" id="PS51732">
    <property type="entry name" value="ASN_GLN_ASE_3"/>
    <property type="match status" value="1"/>
</dbReference>
<dbReference type="PIRSF" id="PIRSF500176">
    <property type="entry name" value="L_ASNase"/>
    <property type="match status" value="1"/>
</dbReference>
<dbReference type="SUPFAM" id="SSF53774">
    <property type="entry name" value="Glutaminase/Asparaginase"/>
    <property type="match status" value="1"/>
</dbReference>
<feature type="domain" description="Asparaginase/glutaminase C-terminal" evidence="7">
    <location>
        <begin position="191"/>
        <end position="302"/>
    </location>
</feature>
<dbReference type="GO" id="GO:0004067">
    <property type="term" value="F:asparaginase activity"/>
    <property type="evidence" value="ECO:0007669"/>
    <property type="project" value="UniProtKB-UniRule"/>
</dbReference>
<keyword evidence="3" id="KW-0378">Hydrolase</keyword>
<dbReference type="Proteomes" id="UP000004384">
    <property type="component" value="Unassembled WGS sequence"/>
</dbReference>
<feature type="active site" evidence="5">
    <location>
        <position position="22"/>
    </location>
</feature>
<dbReference type="PRINTS" id="PR00139">
    <property type="entry name" value="ASNGLNASE"/>
</dbReference>
<dbReference type="PIRSF" id="PIRSF001220">
    <property type="entry name" value="L-ASNase_gatD"/>
    <property type="match status" value="1"/>
</dbReference>
<reference evidence="8 9" key="1">
    <citation type="submission" date="2009-06" db="EMBL/GenBank/DDBJ databases">
        <authorList>
            <person name="Dodson R."/>
            <person name="Sebastian Y."/>
            <person name="Madupu R."/>
            <person name="Durkin A.S."/>
            <person name="Torralba M."/>
            <person name="Methe B."/>
            <person name="Sutton G.G."/>
            <person name="Strausberg R.L."/>
            <person name="Nelson K.E."/>
        </authorList>
    </citation>
    <scope>NUCLEOTIDE SEQUENCE [LARGE SCALE GENOMIC DNA]</scope>
    <source>
        <strain evidence="8 9">SK141</strain>
    </source>
</reference>
<dbReference type="GO" id="GO:0006528">
    <property type="term" value="P:asparagine metabolic process"/>
    <property type="evidence" value="ECO:0007669"/>
    <property type="project" value="InterPro"/>
</dbReference>
<gene>
    <name evidence="8" type="ORF">CORTU0001_1731</name>
</gene>
<feature type="domain" description="L-asparaginase N-terminal" evidence="6">
    <location>
        <begin position="13"/>
        <end position="175"/>
    </location>
</feature>
<evidence type="ECO:0000313" key="9">
    <source>
        <dbReference type="Proteomes" id="UP000004384"/>
    </source>
</evidence>
<dbReference type="InterPro" id="IPR004550">
    <property type="entry name" value="AsnASE_II"/>
</dbReference>
<dbReference type="InterPro" id="IPR027473">
    <property type="entry name" value="L-asparaginase_C"/>
</dbReference>
<dbReference type="InterPro" id="IPR036152">
    <property type="entry name" value="Asp/glu_Ase-like_sf"/>
</dbReference>
<dbReference type="InterPro" id="IPR037152">
    <property type="entry name" value="L-asparaginase_N_sf"/>
</dbReference>
<dbReference type="InterPro" id="IPR040919">
    <property type="entry name" value="Asparaginase_C"/>
</dbReference>
<dbReference type="PANTHER" id="PTHR11707">
    <property type="entry name" value="L-ASPARAGINASE"/>
    <property type="match status" value="1"/>
</dbReference>
<name>C6RAV0_9CORY</name>
<sequence>MGGDFFNLECMTRLALIATGGTIACTTVADGSLVPTVSGADLAAEIDAEVVEFRQLDSSSITLADLDELIAVVNEHTAREDIGGVIITHGTDSMEETALALEIFCAGAKPIVLTGAQRAYDHPAADGPTNLRAARELAASGHPGVFLCFGGETIPARGARKRHTSDLRGFESLPVPGTTPRLRPAPLASQRIEIIPAYPGAGRLLVDAAVHSPASGLIVEAMGSGNMGEEMGRALADALHAGLPVIISTRTPYGPTALAYGGDGGGASLGKRGAINAGWFRPSQARILLAAALATGTDPAELFAQEG</sequence>
<dbReference type="Pfam" id="PF17763">
    <property type="entry name" value="Asparaginase_C"/>
    <property type="match status" value="1"/>
</dbReference>
<dbReference type="EMBL" id="ACVP01000023">
    <property type="protein sequence ID" value="EET77201.1"/>
    <property type="molecule type" value="Genomic_DNA"/>
</dbReference>
<dbReference type="Pfam" id="PF00710">
    <property type="entry name" value="Asparaginase"/>
    <property type="match status" value="1"/>
</dbReference>
<feature type="active site" description="O-isoaspartyl threonine intermediate" evidence="4">
    <location>
        <position position="22"/>
    </location>
</feature>
<evidence type="ECO:0000256" key="5">
    <source>
        <dbReference type="PROSITE-ProRule" id="PRU10099"/>
    </source>
</evidence>